<evidence type="ECO:0000313" key="1">
    <source>
        <dbReference type="EMBL" id="KAG0271922.1"/>
    </source>
</evidence>
<reference evidence="1" key="1">
    <citation type="journal article" date="2020" name="Fungal Divers.">
        <title>Resolving the Mortierellaceae phylogeny through synthesis of multi-gene phylogenetics and phylogenomics.</title>
        <authorList>
            <person name="Vandepol N."/>
            <person name="Liber J."/>
            <person name="Desiro A."/>
            <person name="Na H."/>
            <person name="Kennedy M."/>
            <person name="Barry K."/>
            <person name="Grigoriev I.V."/>
            <person name="Miller A.N."/>
            <person name="O'Donnell K."/>
            <person name="Stajich J.E."/>
            <person name="Bonito G."/>
        </authorList>
    </citation>
    <scope>NUCLEOTIDE SEQUENCE</scope>
    <source>
        <strain evidence="1">NVP60</strain>
    </source>
</reference>
<dbReference type="Proteomes" id="UP000823405">
    <property type="component" value="Unassembled WGS sequence"/>
</dbReference>
<feature type="non-terminal residue" evidence="1">
    <location>
        <position position="1"/>
    </location>
</feature>
<dbReference type="EMBL" id="JAAAIN010006084">
    <property type="protein sequence ID" value="KAG0271922.1"/>
    <property type="molecule type" value="Genomic_DNA"/>
</dbReference>
<protein>
    <submittedName>
        <fullName evidence="1">Uncharacterized protein</fullName>
    </submittedName>
</protein>
<evidence type="ECO:0000313" key="2">
    <source>
        <dbReference type="Proteomes" id="UP000823405"/>
    </source>
</evidence>
<comment type="caution">
    <text evidence="1">The sequence shown here is derived from an EMBL/GenBank/DDBJ whole genome shotgun (WGS) entry which is preliminary data.</text>
</comment>
<gene>
    <name evidence="1" type="ORF">BGZ97_011120</name>
</gene>
<dbReference type="AlphaFoldDB" id="A0A9P6UDP0"/>
<accession>A0A9P6UDP0</accession>
<dbReference type="OrthoDB" id="2447511at2759"/>
<proteinExistence type="predicted"/>
<organism evidence="1 2">
    <name type="scientific">Linnemannia gamsii</name>
    <dbReference type="NCBI Taxonomy" id="64522"/>
    <lineage>
        <taxon>Eukaryota</taxon>
        <taxon>Fungi</taxon>
        <taxon>Fungi incertae sedis</taxon>
        <taxon>Mucoromycota</taxon>
        <taxon>Mortierellomycotina</taxon>
        <taxon>Mortierellomycetes</taxon>
        <taxon>Mortierellales</taxon>
        <taxon>Mortierellaceae</taxon>
        <taxon>Linnemannia</taxon>
    </lineage>
</organism>
<keyword evidence="2" id="KW-1185">Reference proteome</keyword>
<sequence>MCNLKTSSLYDCTKGQDPIFKSDCKEPGRCTSTQVSISADAVFKATADDRCIDGCTCGDKGKACTSTFPPECKLPPASIVDCSGSGTQPTNPQRCETGACVVSNGEDRCSNDKCTCPGTIPVCGFNLPKECNAKPNTIYHCPN</sequence>
<name>A0A9P6UDP0_9FUNG</name>